<evidence type="ECO:0000256" key="6">
    <source>
        <dbReference type="ARBA" id="ARBA00023136"/>
    </source>
</evidence>
<dbReference type="RefSeq" id="WP_344310544.1">
    <property type="nucleotide sequence ID" value="NZ_BAAANO010000033.1"/>
</dbReference>
<name>A0ABP5F1W2_9MICO</name>
<dbReference type="Gene3D" id="1.10.3720.10">
    <property type="entry name" value="MetI-like"/>
    <property type="match status" value="1"/>
</dbReference>
<keyword evidence="5 7" id="KW-1133">Transmembrane helix</keyword>
<comment type="caution">
    <text evidence="10">The sequence shown here is derived from an EMBL/GenBank/DDBJ whole genome shotgun (WGS) entry which is preliminary data.</text>
</comment>
<feature type="transmembrane region" description="Helical" evidence="7">
    <location>
        <begin position="188"/>
        <end position="207"/>
    </location>
</feature>
<keyword evidence="6 7" id="KW-0472">Membrane</keyword>
<comment type="subcellular location">
    <subcellularLocation>
        <location evidence="1 7">Cell membrane</location>
        <topology evidence="1 7">Multi-pass membrane protein</topology>
    </subcellularLocation>
</comment>
<organism evidence="10 11">
    <name type="scientific">Brevibacterium samyangense</name>
    <dbReference type="NCBI Taxonomy" id="366888"/>
    <lineage>
        <taxon>Bacteria</taxon>
        <taxon>Bacillati</taxon>
        <taxon>Actinomycetota</taxon>
        <taxon>Actinomycetes</taxon>
        <taxon>Micrococcales</taxon>
        <taxon>Brevibacteriaceae</taxon>
        <taxon>Brevibacterium</taxon>
    </lineage>
</organism>
<feature type="transmembrane region" description="Helical" evidence="7">
    <location>
        <begin position="63"/>
        <end position="83"/>
    </location>
</feature>
<evidence type="ECO:0000313" key="10">
    <source>
        <dbReference type="EMBL" id="GAA2013983.1"/>
    </source>
</evidence>
<dbReference type="InterPro" id="IPR050366">
    <property type="entry name" value="BP-dependent_transpt_permease"/>
</dbReference>
<reference evidence="11" key="1">
    <citation type="journal article" date="2019" name="Int. J. Syst. Evol. Microbiol.">
        <title>The Global Catalogue of Microorganisms (GCM) 10K type strain sequencing project: providing services to taxonomists for standard genome sequencing and annotation.</title>
        <authorList>
            <consortium name="The Broad Institute Genomics Platform"/>
            <consortium name="The Broad Institute Genome Sequencing Center for Infectious Disease"/>
            <person name="Wu L."/>
            <person name="Ma J."/>
        </authorList>
    </citation>
    <scope>NUCLEOTIDE SEQUENCE [LARGE SCALE GENOMIC DNA]</scope>
    <source>
        <strain evidence="11">JCM 14546</strain>
    </source>
</reference>
<dbReference type="InterPro" id="IPR025966">
    <property type="entry name" value="OppC_N"/>
</dbReference>
<evidence type="ECO:0000256" key="1">
    <source>
        <dbReference type="ARBA" id="ARBA00004651"/>
    </source>
</evidence>
<evidence type="ECO:0000313" key="11">
    <source>
        <dbReference type="Proteomes" id="UP001500755"/>
    </source>
</evidence>
<dbReference type="Pfam" id="PF00528">
    <property type="entry name" value="BPD_transp_1"/>
    <property type="match status" value="1"/>
</dbReference>
<feature type="domain" description="ABC transmembrane type-1" evidence="9">
    <location>
        <begin position="125"/>
        <end position="316"/>
    </location>
</feature>
<dbReference type="PROSITE" id="PS50928">
    <property type="entry name" value="ABC_TM1"/>
    <property type="match status" value="1"/>
</dbReference>
<feature type="transmembrane region" description="Helical" evidence="7">
    <location>
        <begin position="127"/>
        <end position="148"/>
    </location>
</feature>
<protein>
    <submittedName>
        <fullName evidence="10">ABC transporter permease</fullName>
    </submittedName>
</protein>
<feature type="region of interest" description="Disordered" evidence="8">
    <location>
        <begin position="1"/>
        <end position="34"/>
    </location>
</feature>
<sequence>MATPPTGAAEAPATESAALIGAPTTGPAGPRGTVPTARALARARRVAAAKDTWAMFRQDRAGMVGAAILLVFVVVALFAPLIAPRELLDVTKQLESPRYAPPSLEHPLGTDNFGRELWARMVWGARISLIVGIAATAMSMVIGTVMGLAAGHFSGLVGGVLMRIIDFFLVIPSLILAIVLSAVLDRGLLTVVIAIGVTSWAGTARVVRAQTLSAESRLYVERARVLGAGHWHIISKHLLPAVMPLVMANTTLTVGSAIIAESTLAFLGLGGAGQQSWGTILKNAMDASATTAGYWWYILTPGIAIVIVVLAFTLVGRAFEAIANPTLRAR</sequence>
<dbReference type="InterPro" id="IPR000515">
    <property type="entry name" value="MetI-like"/>
</dbReference>
<dbReference type="SUPFAM" id="SSF161098">
    <property type="entry name" value="MetI-like"/>
    <property type="match status" value="1"/>
</dbReference>
<evidence type="ECO:0000256" key="4">
    <source>
        <dbReference type="ARBA" id="ARBA00022692"/>
    </source>
</evidence>
<comment type="similarity">
    <text evidence="7">Belongs to the binding-protein-dependent transport system permease family.</text>
</comment>
<dbReference type="PANTHER" id="PTHR43386:SF1">
    <property type="entry name" value="D,D-DIPEPTIDE TRANSPORT SYSTEM PERMEASE PROTEIN DDPC-RELATED"/>
    <property type="match status" value="1"/>
</dbReference>
<evidence type="ECO:0000256" key="3">
    <source>
        <dbReference type="ARBA" id="ARBA00022475"/>
    </source>
</evidence>
<accession>A0ABP5F1W2</accession>
<evidence type="ECO:0000256" key="5">
    <source>
        <dbReference type="ARBA" id="ARBA00022989"/>
    </source>
</evidence>
<dbReference type="InterPro" id="IPR035906">
    <property type="entry name" value="MetI-like_sf"/>
</dbReference>
<keyword evidence="4 7" id="KW-0812">Transmembrane</keyword>
<dbReference type="Pfam" id="PF12911">
    <property type="entry name" value="OppC_N"/>
    <property type="match status" value="1"/>
</dbReference>
<dbReference type="CDD" id="cd06261">
    <property type="entry name" value="TM_PBP2"/>
    <property type="match status" value="1"/>
</dbReference>
<keyword evidence="3" id="KW-1003">Cell membrane</keyword>
<keyword evidence="2 7" id="KW-0813">Transport</keyword>
<dbReference type="Proteomes" id="UP001500755">
    <property type="component" value="Unassembled WGS sequence"/>
</dbReference>
<evidence type="ECO:0000259" key="9">
    <source>
        <dbReference type="PROSITE" id="PS50928"/>
    </source>
</evidence>
<evidence type="ECO:0000256" key="2">
    <source>
        <dbReference type="ARBA" id="ARBA00022448"/>
    </source>
</evidence>
<dbReference type="PANTHER" id="PTHR43386">
    <property type="entry name" value="OLIGOPEPTIDE TRANSPORT SYSTEM PERMEASE PROTEIN APPC"/>
    <property type="match status" value="1"/>
</dbReference>
<evidence type="ECO:0000256" key="8">
    <source>
        <dbReference type="SAM" id="MobiDB-lite"/>
    </source>
</evidence>
<feature type="transmembrane region" description="Helical" evidence="7">
    <location>
        <begin position="160"/>
        <end position="182"/>
    </location>
</feature>
<evidence type="ECO:0000256" key="7">
    <source>
        <dbReference type="RuleBase" id="RU363032"/>
    </source>
</evidence>
<dbReference type="EMBL" id="BAAANO010000033">
    <property type="protein sequence ID" value="GAA2013983.1"/>
    <property type="molecule type" value="Genomic_DNA"/>
</dbReference>
<keyword evidence="11" id="KW-1185">Reference proteome</keyword>
<gene>
    <name evidence="10" type="ORF">GCM10009755_27040</name>
</gene>
<feature type="transmembrane region" description="Helical" evidence="7">
    <location>
        <begin position="294"/>
        <end position="315"/>
    </location>
</feature>
<proteinExistence type="inferred from homology"/>